<name>A0A418STH7_9RHOB</name>
<accession>A0A418STH7</accession>
<protein>
    <submittedName>
        <fullName evidence="2">Uncharacterized protein</fullName>
    </submittedName>
</protein>
<reference evidence="3" key="1">
    <citation type="submission" date="2018-09" db="EMBL/GenBank/DDBJ databases">
        <title>Acidovorax cavernicola nov. sp. isolated from Gruta de las Maravillas (Aracena, Spain).</title>
        <authorList>
            <person name="Jurado V."/>
            <person name="Gutierrez-Patricio S."/>
            <person name="Gonzalez-Pimentel J.L."/>
            <person name="Miller A.Z."/>
            <person name="Laiz L."/>
            <person name="Saiz-Jimenez C."/>
        </authorList>
    </citation>
    <scope>NUCLEOTIDE SEQUENCE [LARGE SCALE GENOMIC DNA]</scope>
    <source>
        <strain evidence="3">1011MAR3C25</strain>
    </source>
</reference>
<dbReference type="Proteomes" id="UP000284202">
    <property type="component" value="Unassembled WGS sequence"/>
</dbReference>
<sequence length="149" mass="15548">MTRRLSAILTGMLGLVGTSAVAEDAPMLRITWPPKGAAIPLAGDPEGAIGVVVESNFRLMSAGSCGDDPRCGHVHMKIDPDGDSCNIPGRTYNSMNSDTGGTLIVARFGHCPEPAGDHVIGVLLADDRHQPVLVDGKPVTALVPVTTRR</sequence>
<feature type="chain" id="PRO_5019216799" evidence="1">
    <location>
        <begin position="23"/>
        <end position="149"/>
    </location>
</feature>
<evidence type="ECO:0000256" key="1">
    <source>
        <dbReference type="SAM" id="SignalP"/>
    </source>
</evidence>
<comment type="caution">
    <text evidence="2">The sequence shown here is derived from an EMBL/GenBank/DDBJ whole genome shotgun (WGS) entry which is preliminary data.</text>
</comment>
<evidence type="ECO:0000313" key="2">
    <source>
        <dbReference type="EMBL" id="RJE84241.1"/>
    </source>
</evidence>
<organism evidence="2 3">
    <name type="scientific">Paracoccus onubensis</name>
    <dbReference type="NCBI Taxonomy" id="1675788"/>
    <lineage>
        <taxon>Bacteria</taxon>
        <taxon>Pseudomonadati</taxon>
        <taxon>Pseudomonadota</taxon>
        <taxon>Alphaproteobacteria</taxon>
        <taxon>Rhodobacterales</taxon>
        <taxon>Paracoccaceae</taxon>
        <taxon>Paracoccus</taxon>
    </lineage>
</organism>
<feature type="signal peptide" evidence="1">
    <location>
        <begin position="1"/>
        <end position="22"/>
    </location>
</feature>
<gene>
    <name evidence="2" type="ORF">D3P04_14335</name>
</gene>
<dbReference type="AlphaFoldDB" id="A0A418STH7"/>
<dbReference type="OrthoDB" id="8019732at2"/>
<keyword evidence="3" id="KW-1185">Reference proteome</keyword>
<dbReference type="EMBL" id="QZCG01000009">
    <property type="protein sequence ID" value="RJE84241.1"/>
    <property type="molecule type" value="Genomic_DNA"/>
</dbReference>
<evidence type="ECO:0000313" key="3">
    <source>
        <dbReference type="Proteomes" id="UP000284202"/>
    </source>
</evidence>
<keyword evidence="1" id="KW-0732">Signal</keyword>
<proteinExistence type="predicted"/>